<keyword evidence="2" id="KW-1185">Reference proteome</keyword>
<gene>
    <name evidence="1" type="ORF">Cflav_PD5734</name>
</gene>
<protein>
    <submittedName>
        <fullName evidence="1">Uncharacterized protein</fullName>
    </submittedName>
</protein>
<reference evidence="1 2" key="1">
    <citation type="journal article" date="2011" name="J. Bacteriol.">
        <title>Genome sequence of 'Pedosphaera parvula' Ellin514, an aerobic Verrucomicrobial isolate from pasture soil.</title>
        <authorList>
            <person name="Kant R."/>
            <person name="van Passel M.W."/>
            <person name="Sangwan P."/>
            <person name="Palva A."/>
            <person name="Lucas S."/>
            <person name="Copeland A."/>
            <person name="Lapidus A."/>
            <person name="Glavina Del Rio T."/>
            <person name="Dalin E."/>
            <person name="Tice H."/>
            <person name="Bruce D."/>
            <person name="Goodwin L."/>
            <person name="Pitluck S."/>
            <person name="Chertkov O."/>
            <person name="Larimer F.W."/>
            <person name="Land M.L."/>
            <person name="Hauser L."/>
            <person name="Brettin T.S."/>
            <person name="Detter J.C."/>
            <person name="Han S."/>
            <person name="de Vos W.M."/>
            <person name="Janssen P.H."/>
            <person name="Smidt H."/>
        </authorList>
    </citation>
    <scope>NUCLEOTIDE SEQUENCE [LARGE SCALE GENOMIC DNA]</scope>
    <source>
        <strain evidence="1 2">Ellin514</strain>
    </source>
</reference>
<dbReference type="EMBL" id="ABOX02000002">
    <property type="protein sequence ID" value="EEF63099.1"/>
    <property type="molecule type" value="Genomic_DNA"/>
</dbReference>
<name>B9XAR4_PEDPL</name>
<comment type="caution">
    <text evidence="1">The sequence shown here is derived from an EMBL/GenBank/DDBJ whole genome shotgun (WGS) entry which is preliminary data.</text>
</comment>
<sequence length="55" mass="6330">MHGCDLPSTTEFDRYEKSVPVESLENFLKHGLASHHTSILLKQQMRLMIGTIFLE</sequence>
<accession>B9XAR4</accession>
<dbReference type="AlphaFoldDB" id="B9XAR4"/>
<dbReference type="STRING" id="320771.Cflav_PD5734"/>
<evidence type="ECO:0000313" key="2">
    <source>
        <dbReference type="Proteomes" id="UP000003688"/>
    </source>
</evidence>
<organism evidence="1 2">
    <name type="scientific">Pedosphaera parvula (strain Ellin514)</name>
    <dbReference type="NCBI Taxonomy" id="320771"/>
    <lineage>
        <taxon>Bacteria</taxon>
        <taxon>Pseudomonadati</taxon>
        <taxon>Verrucomicrobiota</taxon>
        <taxon>Pedosphaerae</taxon>
        <taxon>Pedosphaerales</taxon>
        <taxon>Pedosphaeraceae</taxon>
        <taxon>Pedosphaera</taxon>
    </lineage>
</organism>
<dbReference type="Proteomes" id="UP000003688">
    <property type="component" value="Unassembled WGS sequence"/>
</dbReference>
<evidence type="ECO:0000313" key="1">
    <source>
        <dbReference type="EMBL" id="EEF63099.1"/>
    </source>
</evidence>
<proteinExistence type="predicted"/>